<evidence type="ECO:0000313" key="4">
    <source>
        <dbReference type="Proteomes" id="UP000008633"/>
    </source>
</evidence>
<protein>
    <recommendedName>
        <fullName evidence="5">FIST C domain-containing protein</fullName>
    </recommendedName>
</protein>
<dbReference type="Pfam" id="PF10442">
    <property type="entry name" value="FIST_C"/>
    <property type="match status" value="1"/>
</dbReference>
<dbReference type="OrthoDB" id="343514at2"/>
<accession>E6WYH5</accession>
<dbReference type="Pfam" id="PF08495">
    <property type="entry name" value="FIST"/>
    <property type="match status" value="1"/>
</dbReference>
<organism evidence="3 4">
    <name type="scientific">Nitratifractor salsuginis (strain DSM 16511 / JCM 12458 / E9I37-1)</name>
    <dbReference type="NCBI Taxonomy" id="749222"/>
    <lineage>
        <taxon>Bacteria</taxon>
        <taxon>Pseudomonadati</taxon>
        <taxon>Campylobacterota</taxon>
        <taxon>Epsilonproteobacteria</taxon>
        <taxon>Campylobacterales</taxon>
        <taxon>Sulfurovaceae</taxon>
        <taxon>Nitratifractor</taxon>
    </lineage>
</organism>
<evidence type="ECO:0000313" key="3">
    <source>
        <dbReference type="EMBL" id="ADV46487.1"/>
    </source>
</evidence>
<dbReference type="eggNOG" id="COG3287">
    <property type="taxonomic scope" value="Bacteria"/>
</dbReference>
<dbReference type="PANTHER" id="PTHR40252">
    <property type="entry name" value="BLR0328 PROTEIN"/>
    <property type="match status" value="1"/>
</dbReference>
<evidence type="ECO:0000259" key="2">
    <source>
        <dbReference type="SMART" id="SM01204"/>
    </source>
</evidence>
<dbReference type="PANTHER" id="PTHR40252:SF2">
    <property type="entry name" value="BLR0328 PROTEIN"/>
    <property type="match status" value="1"/>
</dbReference>
<dbReference type="KEGG" id="nsa:Nitsa_1234"/>
<feature type="domain" description="FIST" evidence="1">
    <location>
        <begin position="24"/>
        <end position="218"/>
    </location>
</feature>
<reference evidence="3 4" key="1">
    <citation type="journal article" date="2011" name="Stand. Genomic Sci.">
        <title>Complete genome sequence of Nitratifractor salsuginis type strain (E9I37-1).</title>
        <authorList>
            <person name="Anderson I."/>
            <person name="Sikorski J."/>
            <person name="Zeytun A."/>
            <person name="Nolan M."/>
            <person name="Lapidus A."/>
            <person name="Lucas S."/>
            <person name="Hammon N."/>
            <person name="Deshpande S."/>
            <person name="Cheng J.F."/>
            <person name="Tapia R."/>
            <person name="Han C."/>
            <person name="Goodwin L."/>
            <person name="Pitluck S."/>
            <person name="Liolios K."/>
            <person name="Pagani I."/>
            <person name="Ivanova N."/>
            <person name="Huntemann M."/>
            <person name="Mavromatis K."/>
            <person name="Ovchinikova G."/>
            <person name="Pati A."/>
            <person name="Chen A."/>
            <person name="Palaniappan K."/>
            <person name="Land M."/>
            <person name="Hauser L."/>
            <person name="Brambilla E.M."/>
            <person name="Ngatchou-Djao O.D."/>
            <person name="Rohde M."/>
            <person name="Tindall B.J."/>
            <person name="Goker M."/>
            <person name="Detter J.C."/>
            <person name="Woyke T."/>
            <person name="Bristow J."/>
            <person name="Eisen J.A."/>
            <person name="Markowitz V."/>
            <person name="Hugenholtz P."/>
            <person name="Klenk H.P."/>
            <person name="Kyrpides N.C."/>
        </authorList>
    </citation>
    <scope>NUCLEOTIDE SEQUENCE [LARGE SCALE GENOMIC DNA]</scope>
    <source>
        <strain evidence="4">DSM 16511 / JCM 12458 / E9I37-1</strain>
    </source>
</reference>
<dbReference type="SMART" id="SM00897">
    <property type="entry name" value="FIST"/>
    <property type="match status" value="1"/>
</dbReference>
<dbReference type="STRING" id="749222.Nitsa_1234"/>
<dbReference type="RefSeq" id="WP_013554178.1">
    <property type="nucleotide sequence ID" value="NC_014935.1"/>
</dbReference>
<dbReference type="InterPro" id="IPR013702">
    <property type="entry name" value="FIST_domain_N"/>
</dbReference>
<sequence>MRTELYTFRGTWNRPLNLDFDSCNTLILAFGAMGRDHKIDTALQELRDTFPRSVIAGCSSAGEIYEEELLENSLVVAVAKFEKTEIRKVEEPIHTPEDSRKIGEKIARELLDSRLKGVLILSEGLMINATELTRGLNNVLPEEVTVAGGLAADGARFEITFILDERGRPTPELITAVGFYGEEIQFLSSFRGGWDKFGIEREITSARENVLYTLNDEPALAVYKKYLGKYSKDLPASGLLFPLGIRESLDSEEIKVRTILGVDEKEQSITFAGELPEGGYASFMKANVERLIDAAYEAGEDILPVSRHKGEALLIAVSCVGRKLLLKQRTEEELEAIMELMPEGAHQIGFYAYGEISTNESGRCDLHNQTMTLSLIMEE</sequence>
<keyword evidence="4" id="KW-1185">Reference proteome</keyword>
<proteinExistence type="predicted"/>
<dbReference type="InterPro" id="IPR019494">
    <property type="entry name" value="FIST_C"/>
</dbReference>
<dbReference type="Proteomes" id="UP000008633">
    <property type="component" value="Chromosome"/>
</dbReference>
<gene>
    <name evidence="3" type="ordered locus">Nitsa_1234</name>
</gene>
<reference evidence="4" key="2">
    <citation type="submission" date="2011-01" db="EMBL/GenBank/DDBJ databases">
        <title>The complete genome of Nitratifractor salsuginis DSM 16511.</title>
        <authorList>
            <consortium name="US DOE Joint Genome Institute (JGI-PGF)"/>
            <person name="Lucas S."/>
            <person name="Copeland A."/>
            <person name="Lapidus A."/>
            <person name="Bruce D."/>
            <person name="Goodwin L."/>
            <person name="Pitluck S."/>
            <person name="Kyrpides N."/>
            <person name="Mavromatis K."/>
            <person name="Ivanova N."/>
            <person name="Mikhailova N."/>
            <person name="Zeytun A."/>
            <person name="Detter J.C."/>
            <person name="Tapia R."/>
            <person name="Han C."/>
            <person name="Land M."/>
            <person name="Hauser L."/>
            <person name="Markowitz V."/>
            <person name="Cheng J.-F."/>
            <person name="Hugenholtz P."/>
            <person name="Woyke T."/>
            <person name="Wu D."/>
            <person name="Tindall B."/>
            <person name="Schuetze A."/>
            <person name="Brambilla E."/>
            <person name="Klenk H.-P."/>
            <person name="Eisen J.A."/>
        </authorList>
    </citation>
    <scope>NUCLEOTIDE SEQUENCE [LARGE SCALE GENOMIC DNA]</scope>
    <source>
        <strain evidence="4">DSM 16511 / JCM 12458 / E9I37-1</strain>
    </source>
</reference>
<evidence type="ECO:0000259" key="1">
    <source>
        <dbReference type="SMART" id="SM00897"/>
    </source>
</evidence>
<dbReference type="AlphaFoldDB" id="E6WYH5"/>
<evidence type="ECO:0008006" key="5">
    <source>
        <dbReference type="Google" id="ProtNLM"/>
    </source>
</evidence>
<name>E6WYH5_NITSE</name>
<dbReference type="SMART" id="SM01204">
    <property type="entry name" value="FIST_C"/>
    <property type="match status" value="1"/>
</dbReference>
<dbReference type="HOGENOM" id="CLU_052774_2_0_7"/>
<feature type="domain" description="FIST C-domain" evidence="2">
    <location>
        <begin position="219"/>
        <end position="359"/>
    </location>
</feature>
<dbReference type="EMBL" id="CP002452">
    <property type="protein sequence ID" value="ADV46487.1"/>
    <property type="molecule type" value="Genomic_DNA"/>
</dbReference>